<dbReference type="GO" id="GO:0016020">
    <property type="term" value="C:membrane"/>
    <property type="evidence" value="ECO:0007669"/>
    <property type="project" value="UniProtKB-SubCell"/>
</dbReference>
<dbReference type="InterPro" id="IPR001204">
    <property type="entry name" value="Phos_transporter"/>
</dbReference>
<keyword evidence="5 6" id="KW-0472">Membrane</keyword>
<feature type="transmembrane region" description="Helical" evidence="6">
    <location>
        <begin position="95"/>
        <end position="117"/>
    </location>
</feature>
<organism evidence="7 8">
    <name type="scientific">Mycolicibacterium chubuense (strain NBB4)</name>
    <name type="common">Mycobacterium chubuense</name>
    <dbReference type="NCBI Taxonomy" id="710421"/>
    <lineage>
        <taxon>Bacteria</taxon>
        <taxon>Bacillati</taxon>
        <taxon>Actinomycetota</taxon>
        <taxon>Actinomycetes</taxon>
        <taxon>Mycobacteriales</taxon>
        <taxon>Mycobacteriaceae</taxon>
        <taxon>Mycolicibacterium</taxon>
    </lineage>
</organism>
<dbReference type="PANTHER" id="PTHR11101:SF54">
    <property type="entry name" value="LOW-AFFINITY INORGANIC PHOSPHATE TRANSPORTER-RELATED"/>
    <property type="match status" value="1"/>
</dbReference>
<dbReference type="STRING" id="710421.Mycch_0669"/>
<evidence type="ECO:0000256" key="1">
    <source>
        <dbReference type="ARBA" id="ARBA00004141"/>
    </source>
</evidence>
<dbReference type="PATRIC" id="fig|710421.3.peg.667"/>
<gene>
    <name evidence="7" type="ordered locus">Mycch_0669</name>
</gene>
<keyword evidence="3 6" id="KW-0812">Transmembrane</keyword>
<name>I4BDY0_MYCCN</name>
<dbReference type="KEGG" id="mcb:Mycch_0669"/>
<accession>I4BDY0</accession>
<reference evidence="7 8" key="1">
    <citation type="submission" date="2012-06" db="EMBL/GenBank/DDBJ databases">
        <title>Complete sequence of chromosome of Mycobacterium chubuense NBB4.</title>
        <authorList>
            <consortium name="US DOE Joint Genome Institute"/>
            <person name="Lucas S."/>
            <person name="Han J."/>
            <person name="Lapidus A."/>
            <person name="Cheng J.-F."/>
            <person name="Goodwin L."/>
            <person name="Pitluck S."/>
            <person name="Peters L."/>
            <person name="Mikhailova N."/>
            <person name="Teshima H."/>
            <person name="Detter J.C."/>
            <person name="Han C."/>
            <person name="Tapia R."/>
            <person name="Land M."/>
            <person name="Hauser L."/>
            <person name="Kyrpides N."/>
            <person name="Ivanova N."/>
            <person name="Pagani I."/>
            <person name="Mattes T."/>
            <person name="Holmes A."/>
            <person name="Rutledge P."/>
            <person name="Paulsen I."/>
            <person name="Coleman N."/>
            <person name="Woyke T."/>
        </authorList>
    </citation>
    <scope>NUCLEOTIDE SEQUENCE [LARGE SCALE GENOMIC DNA]</scope>
    <source>
        <strain evidence="7 8">NBB4</strain>
    </source>
</reference>
<dbReference type="Proteomes" id="UP000006057">
    <property type="component" value="Chromosome"/>
</dbReference>
<evidence type="ECO:0000313" key="8">
    <source>
        <dbReference type="Proteomes" id="UP000006057"/>
    </source>
</evidence>
<feature type="transmembrane region" description="Helical" evidence="6">
    <location>
        <begin position="358"/>
        <end position="377"/>
    </location>
</feature>
<evidence type="ECO:0000313" key="7">
    <source>
        <dbReference type="EMBL" id="AFM15487.1"/>
    </source>
</evidence>
<comment type="similarity">
    <text evidence="6">Belongs to the inorganic phosphate transporter (PiT) (TC 2.A.20) family.</text>
</comment>
<evidence type="ECO:0000256" key="5">
    <source>
        <dbReference type="ARBA" id="ARBA00023136"/>
    </source>
</evidence>
<protein>
    <recommendedName>
        <fullName evidence="6">Phosphate transporter</fullName>
    </recommendedName>
</protein>
<keyword evidence="6" id="KW-0592">Phosphate transport</keyword>
<dbReference type="AlphaFoldDB" id="I4BDY0"/>
<evidence type="ECO:0000256" key="4">
    <source>
        <dbReference type="ARBA" id="ARBA00022989"/>
    </source>
</evidence>
<keyword evidence="4 6" id="KW-1133">Transmembrane helix</keyword>
<feature type="transmembrane region" description="Helical" evidence="6">
    <location>
        <begin position="123"/>
        <end position="144"/>
    </location>
</feature>
<feature type="transmembrane region" description="Helical" evidence="6">
    <location>
        <begin position="50"/>
        <end position="75"/>
    </location>
</feature>
<dbReference type="GO" id="GO:0005315">
    <property type="term" value="F:phosphate transmembrane transporter activity"/>
    <property type="evidence" value="ECO:0007669"/>
    <property type="project" value="InterPro"/>
</dbReference>
<dbReference type="eggNOG" id="COG0306">
    <property type="taxonomic scope" value="Bacteria"/>
</dbReference>
<evidence type="ECO:0000256" key="3">
    <source>
        <dbReference type="ARBA" id="ARBA00022692"/>
    </source>
</evidence>
<dbReference type="PANTHER" id="PTHR11101">
    <property type="entry name" value="PHOSPHATE TRANSPORTER"/>
    <property type="match status" value="1"/>
</dbReference>
<dbReference type="GO" id="GO:0035435">
    <property type="term" value="P:phosphate ion transmembrane transport"/>
    <property type="evidence" value="ECO:0007669"/>
    <property type="project" value="TreeGrafter"/>
</dbReference>
<feature type="transmembrane region" description="Helical" evidence="6">
    <location>
        <begin position="326"/>
        <end position="346"/>
    </location>
</feature>
<dbReference type="Pfam" id="PF01384">
    <property type="entry name" value="PHO4"/>
    <property type="match status" value="1"/>
</dbReference>
<keyword evidence="2 6" id="KW-0813">Transport</keyword>
<feature type="transmembrane region" description="Helical" evidence="6">
    <location>
        <begin position="235"/>
        <end position="254"/>
    </location>
</feature>
<evidence type="ECO:0000256" key="2">
    <source>
        <dbReference type="ARBA" id="ARBA00022448"/>
    </source>
</evidence>
<evidence type="ECO:0000256" key="6">
    <source>
        <dbReference type="RuleBase" id="RU363058"/>
    </source>
</evidence>
<proteinExistence type="inferred from homology"/>
<comment type="subcellular location">
    <subcellularLocation>
        <location evidence="1 6">Membrane</location>
        <topology evidence="1 6">Multi-pass membrane protein</topology>
    </subcellularLocation>
</comment>
<feature type="transmembrane region" description="Helical" evidence="6">
    <location>
        <begin position="151"/>
        <end position="174"/>
    </location>
</feature>
<keyword evidence="8" id="KW-1185">Reference proteome</keyword>
<dbReference type="EMBL" id="CP003053">
    <property type="protein sequence ID" value="AFM15487.1"/>
    <property type="molecule type" value="Genomic_DNA"/>
</dbReference>
<dbReference type="HOGENOM" id="CLU_015355_1_0_11"/>
<sequence precursor="true">MSVMTAEMIILVLLIVTALVFDFTNGFHDTGNAMATSIATGALKPKVAVLLSGVLNLVGAFLSVEVAVTVTSSVLKVQDTKTGSLLPNIDASTGLTIIFAGLIGGILWNLLTWLFGIPSSSSHSLFGGLIGAGLAALGLAGVNWPGITQKVLIPAVASPFIAGIVAGCGTWLVYRITRSVKAGRREQGFRWGQIATASLVSLAHGTNDAQKTMGVIALALITTGHLTGDVKKDGLPFWIIFSCALAIGLGTYIGGWRVIRTLGKGLVEIESPQGLAAEASSAAVILTSSAAGMALSTTHVATGSILGSGVGKPGAEVRWAVAGRMAVAWLLTLPAAALVGALAYWLSYGLESATDSPLIGDGAIFLVLVALSGYMYWRAQQQKVDHRNVNAEWDSATNSVVPAEVREPRPDTKPTASV</sequence>